<dbReference type="EMBL" id="DTLI01000159">
    <property type="protein sequence ID" value="HHS52545.1"/>
    <property type="molecule type" value="Genomic_DNA"/>
</dbReference>
<dbReference type="InterPro" id="IPR011835">
    <property type="entry name" value="GS/SS"/>
</dbReference>
<feature type="binding site" evidence="7">
    <location>
        <position position="19"/>
    </location>
    <ligand>
        <name>ADP-alpha-D-glucose</name>
        <dbReference type="ChEBI" id="CHEBI:57498"/>
    </ligand>
</feature>
<evidence type="ECO:0000256" key="5">
    <source>
        <dbReference type="ARBA" id="ARBA00022679"/>
    </source>
</evidence>
<feature type="domain" description="Glycosyl transferase family 1" evidence="8">
    <location>
        <begin position="303"/>
        <end position="454"/>
    </location>
</feature>
<evidence type="ECO:0000256" key="7">
    <source>
        <dbReference type="HAMAP-Rule" id="MF_00484"/>
    </source>
</evidence>
<keyword evidence="6 7" id="KW-0320">Glycogen biosynthesis</keyword>
<dbReference type="GO" id="GO:0004373">
    <property type="term" value="F:alpha-1,4-glucan glucosyltransferase (UDP-glucose donor) activity"/>
    <property type="evidence" value="ECO:0007669"/>
    <property type="project" value="InterPro"/>
</dbReference>
<evidence type="ECO:0000259" key="8">
    <source>
        <dbReference type="Pfam" id="PF00534"/>
    </source>
</evidence>
<proteinExistence type="inferred from homology"/>
<dbReference type="PANTHER" id="PTHR45825">
    <property type="entry name" value="GRANULE-BOUND STARCH SYNTHASE 1, CHLOROPLASTIC/AMYLOPLASTIC"/>
    <property type="match status" value="1"/>
</dbReference>
<evidence type="ECO:0000313" key="10">
    <source>
        <dbReference type="EMBL" id="HHS52545.1"/>
    </source>
</evidence>
<dbReference type="EC" id="2.4.1.21" evidence="7"/>
<name>A0A7C6A9J3_UNCW3</name>
<dbReference type="Pfam" id="PF00534">
    <property type="entry name" value="Glycos_transf_1"/>
    <property type="match status" value="1"/>
</dbReference>
<evidence type="ECO:0000256" key="3">
    <source>
        <dbReference type="ARBA" id="ARBA00010281"/>
    </source>
</evidence>
<comment type="catalytic activity">
    <reaction evidence="1 7">
        <text>[(1-&gt;4)-alpha-D-glucosyl](n) + ADP-alpha-D-glucose = [(1-&gt;4)-alpha-D-glucosyl](n+1) + ADP + H(+)</text>
        <dbReference type="Rhea" id="RHEA:18189"/>
        <dbReference type="Rhea" id="RHEA-COMP:9584"/>
        <dbReference type="Rhea" id="RHEA-COMP:9587"/>
        <dbReference type="ChEBI" id="CHEBI:15378"/>
        <dbReference type="ChEBI" id="CHEBI:15444"/>
        <dbReference type="ChEBI" id="CHEBI:57498"/>
        <dbReference type="ChEBI" id="CHEBI:456216"/>
        <dbReference type="EC" id="2.4.1.21"/>
    </reaction>
</comment>
<evidence type="ECO:0000259" key="9">
    <source>
        <dbReference type="Pfam" id="PF08323"/>
    </source>
</evidence>
<comment type="similarity">
    <text evidence="3 7">Belongs to the glycosyltransferase 1 family. Bacterial/plant glycogen synthase subfamily.</text>
</comment>
<dbReference type="HAMAP" id="MF_00484">
    <property type="entry name" value="Glycogen_synth"/>
    <property type="match status" value="1"/>
</dbReference>
<gene>
    <name evidence="7 10" type="primary">glgA</name>
    <name evidence="10" type="ORF">ENW73_06740</name>
</gene>
<reference evidence="10" key="1">
    <citation type="journal article" date="2020" name="mSystems">
        <title>Genome- and Community-Level Interaction Insights into Carbon Utilization and Element Cycling Functions of Hydrothermarchaeota in Hydrothermal Sediment.</title>
        <authorList>
            <person name="Zhou Z."/>
            <person name="Liu Y."/>
            <person name="Xu W."/>
            <person name="Pan J."/>
            <person name="Luo Z.H."/>
            <person name="Li M."/>
        </authorList>
    </citation>
    <scope>NUCLEOTIDE SEQUENCE [LARGE SCALE GENOMIC DNA]</scope>
    <source>
        <strain evidence="10">SpSt-876</strain>
    </source>
</reference>
<dbReference type="Pfam" id="PF08323">
    <property type="entry name" value="Glyco_transf_5"/>
    <property type="match status" value="1"/>
</dbReference>
<comment type="caution">
    <text evidence="10">The sequence shown here is derived from an EMBL/GenBank/DDBJ whole genome shotgun (WGS) entry which is preliminary data.</text>
</comment>
<feature type="domain" description="Starch synthase catalytic" evidence="9">
    <location>
        <begin position="6"/>
        <end position="245"/>
    </location>
</feature>
<dbReference type="NCBIfam" id="TIGR02095">
    <property type="entry name" value="glgA"/>
    <property type="match status" value="1"/>
</dbReference>
<dbReference type="GO" id="GO:0005978">
    <property type="term" value="P:glycogen biosynthetic process"/>
    <property type="evidence" value="ECO:0007669"/>
    <property type="project" value="UniProtKB-UniRule"/>
</dbReference>
<sequence length="490" mass="55390">MRNATRIIFVTSEVTPFSKTGGLADVCGALPKALADLGERVAVFSPLYPSVEKVKKEKLIIKYVAPIIKVGERIKMTSVRNLQQSGVDFYFIEESEYFRREFLYGSEQGDYPDNAQRFIFFCKAVLESIIGLKIKPFVIHSHDWQTALIPLYLKTIYAHHPSFLKTKSVFTIHNLGYQGIFPQATFYDIGIPEKYFTQEGLEFYGKVNFLKAGLLFADKLTTVSPTYAKEIQTKDFGFGLEGVLAKRQADLSGILNGIDYSIWHPAEDRYIKPNYDLKTIEAKAKIKAKVLKKLNLDLPISAPLISFIGRLTIQKGIELIIEAIKAGLLDNAGLIILGMGEEKYHKSLLSLQEQFKKKISVNLSFNEPLAHQIYAGSDIFLIPSRYEPCGLGQMIALKYGTIPIGFKTGGLKDTIIDYAENPKAGNGFLFTSYNAKSFIEKIKSAIQIYQEKEEWLKIVERAMSADFSWDKRAQEYLRLYHKLSPTTSQD</sequence>
<evidence type="ECO:0000256" key="6">
    <source>
        <dbReference type="ARBA" id="ARBA00023056"/>
    </source>
</evidence>
<dbReference type="Gene3D" id="3.40.50.2000">
    <property type="entry name" value="Glycogen Phosphorylase B"/>
    <property type="match status" value="2"/>
</dbReference>
<accession>A0A7C6A9J3</accession>
<dbReference type="PANTHER" id="PTHR45825:SF11">
    <property type="entry name" value="ALPHA AMYLASE DOMAIN-CONTAINING PROTEIN"/>
    <property type="match status" value="1"/>
</dbReference>
<keyword evidence="5 7" id="KW-0808">Transferase</keyword>
<evidence type="ECO:0000256" key="4">
    <source>
        <dbReference type="ARBA" id="ARBA00022676"/>
    </source>
</evidence>
<comment type="function">
    <text evidence="2 7">Synthesizes alpha-1,4-glucan chains using ADP-glucose.</text>
</comment>
<dbReference type="InterPro" id="IPR001296">
    <property type="entry name" value="Glyco_trans_1"/>
</dbReference>
<evidence type="ECO:0000256" key="2">
    <source>
        <dbReference type="ARBA" id="ARBA00002764"/>
    </source>
</evidence>
<comment type="pathway">
    <text evidence="7">Glycan biosynthesis; glycogen biosynthesis.</text>
</comment>
<protein>
    <recommendedName>
        <fullName evidence="7">Glycogen synthase</fullName>
        <ecNumber evidence="7">2.4.1.21</ecNumber>
    </recommendedName>
    <alternativeName>
        <fullName evidence="7">Starch [bacterial glycogen] synthase</fullName>
    </alternativeName>
</protein>
<dbReference type="AlphaFoldDB" id="A0A7C6A9J3"/>
<dbReference type="InterPro" id="IPR013534">
    <property type="entry name" value="Starch_synth_cat_dom"/>
</dbReference>
<dbReference type="NCBIfam" id="NF001899">
    <property type="entry name" value="PRK00654.1-2"/>
    <property type="match status" value="1"/>
</dbReference>
<keyword evidence="4 7" id="KW-0328">Glycosyltransferase</keyword>
<organism evidence="10">
    <name type="scientific">candidate division WOR-3 bacterium</name>
    <dbReference type="NCBI Taxonomy" id="2052148"/>
    <lineage>
        <taxon>Bacteria</taxon>
        <taxon>Bacteria division WOR-3</taxon>
    </lineage>
</organism>
<dbReference type="GO" id="GO:0009011">
    <property type="term" value="F:alpha-1,4-glucan glucosyltransferase (ADP-glucose donor) activity"/>
    <property type="evidence" value="ECO:0007669"/>
    <property type="project" value="UniProtKB-UniRule"/>
</dbReference>
<dbReference type="UniPathway" id="UPA00164"/>
<dbReference type="SUPFAM" id="SSF53756">
    <property type="entry name" value="UDP-Glycosyltransferase/glycogen phosphorylase"/>
    <property type="match status" value="1"/>
</dbReference>
<dbReference type="CDD" id="cd03791">
    <property type="entry name" value="GT5_Glycogen_synthase_DULL1-like"/>
    <property type="match status" value="1"/>
</dbReference>
<evidence type="ECO:0000256" key="1">
    <source>
        <dbReference type="ARBA" id="ARBA00001478"/>
    </source>
</evidence>